<dbReference type="PROSITE" id="PS50262">
    <property type="entry name" value="G_PROTEIN_RECEP_F1_2"/>
    <property type="match status" value="1"/>
</dbReference>
<dbReference type="PRINTS" id="PR00237">
    <property type="entry name" value="GPCRRHODOPSN"/>
</dbReference>
<gene>
    <name evidence="13" type="primary">TACR2</name>
</gene>
<sequence length="251" mass="29299">FTLWAITYSFIFIASIIGFIYASHNVWYFGKEFCRFQNLFPITALFVSIYFMTAVAADRYVAIIYPLKPKLSAGNTRVIRIIWLVAFGLAFPIKHQLIDVINMKMSPFFFYGYHIAVIMLIYLLIIEITLWSSTVPGNHTSRVYYHFLLFVRTMVTVVITVAVCWLPYHLYFIFGIFKEDMYKQQYIQQVHLAVFLAAMSSTTYNPIIYCCLNQTLGFRLAFHGFLSIQASEKDELKLIHPLPLQLFHKSK</sequence>
<dbReference type="PRINTS" id="PR00244">
    <property type="entry name" value="NEUROKININR"/>
</dbReference>
<dbReference type="GO" id="GO:0070472">
    <property type="term" value="P:regulation of uterine smooth muscle contraction"/>
    <property type="evidence" value="ECO:0007669"/>
    <property type="project" value="Ensembl"/>
</dbReference>
<reference evidence="13" key="2">
    <citation type="submission" date="2025-09" db="UniProtKB">
        <authorList>
            <consortium name="Ensembl"/>
        </authorList>
    </citation>
    <scope>IDENTIFICATION</scope>
</reference>
<evidence type="ECO:0000256" key="5">
    <source>
        <dbReference type="ARBA" id="ARBA00023040"/>
    </source>
</evidence>
<evidence type="ECO:0000256" key="3">
    <source>
        <dbReference type="ARBA" id="ARBA00022692"/>
    </source>
</evidence>
<evidence type="ECO:0000256" key="6">
    <source>
        <dbReference type="ARBA" id="ARBA00023136"/>
    </source>
</evidence>
<dbReference type="GO" id="GO:0016497">
    <property type="term" value="F:substance K receptor activity"/>
    <property type="evidence" value="ECO:0007669"/>
    <property type="project" value="TreeGrafter"/>
</dbReference>
<evidence type="ECO:0000256" key="8">
    <source>
        <dbReference type="ARBA" id="ARBA00023170"/>
    </source>
</evidence>
<keyword evidence="2" id="KW-1003">Cell membrane</keyword>
<keyword evidence="8 10" id="KW-0675">Receptor</keyword>
<dbReference type="SUPFAM" id="SSF81321">
    <property type="entry name" value="Family A G protein-coupled receptor-like"/>
    <property type="match status" value="1"/>
</dbReference>
<evidence type="ECO:0000313" key="13">
    <source>
        <dbReference type="Ensembl" id="ENSCPRP00005009424.1"/>
    </source>
</evidence>
<name>A0A7M4EHQ8_CROPO</name>
<evidence type="ECO:0000256" key="1">
    <source>
        <dbReference type="ARBA" id="ARBA00004651"/>
    </source>
</evidence>
<dbReference type="OMA" id="RVIRIIW"/>
<dbReference type="Proteomes" id="UP000594220">
    <property type="component" value="Unplaced"/>
</dbReference>
<dbReference type="GO" id="GO:0097225">
    <property type="term" value="C:sperm midpiece"/>
    <property type="evidence" value="ECO:0007669"/>
    <property type="project" value="Ensembl"/>
</dbReference>
<keyword evidence="5 10" id="KW-0297">G-protein coupled receptor</keyword>
<keyword evidence="7" id="KW-0564">Palmitate</keyword>
<keyword evidence="9 10" id="KW-0807">Transducer</keyword>
<comment type="subcellular location">
    <subcellularLocation>
        <location evidence="1">Cell membrane</location>
        <topology evidence="1">Multi-pass membrane protein</topology>
    </subcellularLocation>
</comment>
<comment type="similarity">
    <text evidence="10">Belongs to the G-protein coupled receptor 1 family.</text>
</comment>
<keyword evidence="3 10" id="KW-0812">Transmembrane</keyword>
<feature type="domain" description="G-protein coupled receptors family 1 profile" evidence="12">
    <location>
        <begin position="1"/>
        <end position="209"/>
    </location>
</feature>
<evidence type="ECO:0000256" key="9">
    <source>
        <dbReference type="ARBA" id="ARBA00023224"/>
    </source>
</evidence>
<feature type="transmembrane region" description="Helical" evidence="11">
    <location>
        <begin position="39"/>
        <end position="57"/>
    </location>
</feature>
<dbReference type="Ensembl" id="ENSCPRT00005011091.1">
    <property type="protein sequence ID" value="ENSCPRP00005009424.1"/>
    <property type="gene ID" value="ENSCPRG00005006691.1"/>
</dbReference>
<keyword evidence="14" id="KW-1185">Reference proteome</keyword>
<dbReference type="PROSITE" id="PS00237">
    <property type="entry name" value="G_PROTEIN_RECEP_F1_1"/>
    <property type="match status" value="1"/>
</dbReference>
<dbReference type="GO" id="GO:0005886">
    <property type="term" value="C:plasma membrane"/>
    <property type="evidence" value="ECO:0007669"/>
    <property type="project" value="UniProtKB-SubCell"/>
</dbReference>
<keyword evidence="6 11" id="KW-0472">Membrane</keyword>
<feature type="transmembrane region" description="Helical" evidence="11">
    <location>
        <begin position="77"/>
        <end position="97"/>
    </location>
</feature>
<evidence type="ECO:0000256" key="2">
    <source>
        <dbReference type="ARBA" id="ARBA00022475"/>
    </source>
</evidence>
<dbReference type="Gene3D" id="1.20.1070.10">
    <property type="entry name" value="Rhodopsin 7-helix transmembrane proteins"/>
    <property type="match status" value="1"/>
</dbReference>
<dbReference type="GeneTree" id="ENSGT00940000155512"/>
<dbReference type="PANTHER" id="PTHR46925">
    <property type="entry name" value="G-PROTEIN COUPLED RECEPTOR TKR-1-RELATED"/>
    <property type="match status" value="1"/>
</dbReference>
<reference evidence="13" key="1">
    <citation type="submission" date="2025-08" db="UniProtKB">
        <authorList>
            <consortium name="Ensembl"/>
        </authorList>
    </citation>
    <scope>IDENTIFICATION</scope>
</reference>
<accession>A0A7M4EHQ8</accession>
<proteinExistence type="inferred from homology"/>
<feature type="transmembrane region" description="Helical" evidence="11">
    <location>
        <begin position="143"/>
        <end position="168"/>
    </location>
</feature>
<dbReference type="GO" id="GO:0061827">
    <property type="term" value="C:sperm head"/>
    <property type="evidence" value="ECO:0007669"/>
    <property type="project" value="Ensembl"/>
</dbReference>
<feature type="transmembrane region" description="Helical" evidence="11">
    <location>
        <begin position="109"/>
        <end position="131"/>
    </location>
</feature>
<keyword evidence="7" id="KW-0449">Lipoprotein</keyword>
<evidence type="ECO:0000256" key="11">
    <source>
        <dbReference type="SAM" id="Phobius"/>
    </source>
</evidence>
<dbReference type="AlphaFoldDB" id="A0A7M4EHQ8"/>
<protein>
    <submittedName>
        <fullName evidence="13">Tachykinin receptor 2</fullName>
    </submittedName>
</protein>
<dbReference type="PANTHER" id="PTHR46925:SF3">
    <property type="entry name" value="SUBSTANCE-K RECEPTOR"/>
    <property type="match status" value="1"/>
</dbReference>
<evidence type="ECO:0000256" key="7">
    <source>
        <dbReference type="ARBA" id="ARBA00023139"/>
    </source>
</evidence>
<dbReference type="Pfam" id="PF00001">
    <property type="entry name" value="7tm_1"/>
    <property type="match status" value="2"/>
</dbReference>
<feature type="transmembrane region" description="Helical" evidence="11">
    <location>
        <begin position="189"/>
        <end position="209"/>
    </location>
</feature>
<evidence type="ECO:0000313" key="14">
    <source>
        <dbReference type="Proteomes" id="UP000594220"/>
    </source>
</evidence>
<organism evidence="13 14">
    <name type="scientific">Crocodylus porosus</name>
    <name type="common">Saltwater crocodile</name>
    <name type="synonym">Estuarine crocodile</name>
    <dbReference type="NCBI Taxonomy" id="8502"/>
    <lineage>
        <taxon>Eukaryota</taxon>
        <taxon>Metazoa</taxon>
        <taxon>Chordata</taxon>
        <taxon>Craniata</taxon>
        <taxon>Vertebrata</taxon>
        <taxon>Euteleostomi</taxon>
        <taxon>Archelosauria</taxon>
        <taxon>Archosauria</taxon>
        <taxon>Crocodylia</taxon>
        <taxon>Longirostres</taxon>
        <taxon>Crocodylidae</taxon>
        <taxon>Crocodylus</taxon>
    </lineage>
</organism>
<evidence type="ECO:0000256" key="10">
    <source>
        <dbReference type="RuleBase" id="RU000688"/>
    </source>
</evidence>
<feature type="transmembrane region" description="Helical" evidence="11">
    <location>
        <begin position="6"/>
        <end position="27"/>
    </location>
</feature>
<keyword evidence="4 11" id="KW-1133">Transmembrane helix</keyword>
<dbReference type="GO" id="GO:1902093">
    <property type="term" value="P:positive regulation of flagellated sperm motility"/>
    <property type="evidence" value="ECO:0007669"/>
    <property type="project" value="Ensembl"/>
</dbReference>
<dbReference type="InterPro" id="IPR001681">
    <property type="entry name" value="Neurokn_rcpt"/>
</dbReference>
<dbReference type="InterPro" id="IPR017452">
    <property type="entry name" value="GPCR_Rhodpsn_7TM"/>
</dbReference>
<dbReference type="InterPro" id="IPR000276">
    <property type="entry name" value="GPCR_Rhodpsn"/>
</dbReference>
<evidence type="ECO:0000259" key="12">
    <source>
        <dbReference type="PROSITE" id="PS50262"/>
    </source>
</evidence>
<evidence type="ECO:0000256" key="4">
    <source>
        <dbReference type="ARBA" id="ARBA00022989"/>
    </source>
</evidence>